<dbReference type="AlphaFoldDB" id="A0A8B6CDE7"/>
<organism evidence="5 6">
    <name type="scientific">Mytilus galloprovincialis</name>
    <name type="common">Mediterranean mussel</name>
    <dbReference type="NCBI Taxonomy" id="29158"/>
    <lineage>
        <taxon>Eukaryota</taxon>
        <taxon>Metazoa</taxon>
        <taxon>Spiralia</taxon>
        <taxon>Lophotrochozoa</taxon>
        <taxon>Mollusca</taxon>
        <taxon>Bivalvia</taxon>
        <taxon>Autobranchia</taxon>
        <taxon>Pteriomorphia</taxon>
        <taxon>Mytilida</taxon>
        <taxon>Mytiloidea</taxon>
        <taxon>Mytilidae</taxon>
        <taxon>Mytilinae</taxon>
        <taxon>Mytilus</taxon>
    </lineage>
</organism>
<accession>A0A8B6CDE7</accession>
<dbReference type="PANTHER" id="PTHR13799:SF13">
    <property type="entry name" value="NIF3-LIKE PROTEIN 1"/>
    <property type="match status" value="1"/>
</dbReference>
<evidence type="ECO:0000313" key="6">
    <source>
        <dbReference type="Proteomes" id="UP000596742"/>
    </source>
</evidence>
<evidence type="ECO:0000313" key="5">
    <source>
        <dbReference type="EMBL" id="VDI02876.1"/>
    </source>
</evidence>
<dbReference type="EMBL" id="UYJE01001527">
    <property type="protein sequence ID" value="VDI02876.1"/>
    <property type="molecule type" value="Genomic_DNA"/>
</dbReference>
<dbReference type="NCBIfam" id="TIGR00486">
    <property type="entry name" value="YbgI_SA1388"/>
    <property type="match status" value="1"/>
</dbReference>
<dbReference type="FunFam" id="3.40.1390.30:FF:000001">
    <property type="entry name" value="GTP cyclohydrolase 1 type 2"/>
    <property type="match status" value="1"/>
</dbReference>
<feature type="binding site" evidence="4">
    <location>
        <position position="318"/>
    </location>
    <ligand>
        <name>a divalent metal cation</name>
        <dbReference type="ChEBI" id="CHEBI:60240"/>
        <label>1</label>
    </ligand>
</feature>
<feature type="binding site" evidence="4">
    <location>
        <position position="81"/>
    </location>
    <ligand>
        <name>a divalent metal cation</name>
        <dbReference type="ChEBI" id="CHEBI:60240"/>
        <label>1</label>
    </ligand>
</feature>
<proteinExistence type="inferred from homology"/>
<dbReference type="InterPro" id="IPR036069">
    <property type="entry name" value="DUF34/NIF3_sf"/>
</dbReference>
<evidence type="ECO:0000256" key="2">
    <source>
        <dbReference type="ARBA" id="ARBA00019069"/>
    </source>
</evidence>
<gene>
    <name evidence="5" type="ORF">MGAL_10B078490</name>
</gene>
<dbReference type="PANTHER" id="PTHR13799">
    <property type="entry name" value="NGG1 INTERACTING FACTOR 3"/>
    <property type="match status" value="1"/>
</dbReference>
<dbReference type="GO" id="GO:0005739">
    <property type="term" value="C:mitochondrion"/>
    <property type="evidence" value="ECO:0007669"/>
    <property type="project" value="TreeGrafter"/>
</dbReference>
<dbReference type="PIRSF" id="PIRSF037490">
    <property type="entry name" value="UCP037490_NIF3_euk"/>
    <property type="match status" value="1"/>
</dbReference>
<reference evidence="5" key="1">
    <citation type="submission" date="2018-11" db="EMBL/GenBank/DDBJ databases">
        <authorList>
            <person name="Alioto T."/>
            <person name="Alioto T."/>
        </authorList>
    </citation>
    <scope>NUCLEOTIDE SEQUENCE</scope>
</reference>
<dbReference type="InterPro" id="IPR017222">
    <property type="entry name" value="DUF34/NIF3_animal"/>
</dbReference>
<evidence type="ECO:0000256" key="3">
    <source>
        <dbReference type="PIRNR" id="PIRNR037490"/>
    </source>
</evidence>
<comment type="caution">
    <text evidence="5">The sequence shown here is derived from an EMBL/GenBank/DDBJ whole genome shotgun (WGS) entry which is preliminary data.</text>
</comment>
<name>A0A8B6CDE7_MYTGA</name>
<dbReference type="InterPro" id="IPR002678">
    <property type="entry name" value="DUF34/NIF3"/>
</dbReference>
<evidence type="ECO:0000256" key="1">
    <source>
        <dbReference type="ARBA" id="ARBA00006964"/>
    </source>
</evidence>
<feature type="binding site" evidence="4">
    <location>
        <position position="119"/>
    </location>
    <ligand>
        <name>a divalent metal cation</name>
        <dbReference type="ChEBI" id="CHEBI:60240"/>
        <label>1</label>
    </ligand>
</feature>
<dbReference type="SUPFAM" id="SSF102705">
    <property type="entry name" value="NIF3 (NGG1p interacting factor 3)-like"/>
    <property type="match status" value="1"/>
</dbReference>
<keyword evidence="6" id="KW-1185">Reference proteome</keyword>
<keyword evidence="4" id="KW-0479">Metal-binding</keyword>
<dbReference type="Pfam" id="PF01784">
    <property type="entry name" value="DUF34_NIF3"/>
    <property type="match status" value="1"/>
</dbReference>
<evidence type="ECO:0000256" key="4">
    <source>
        <dbReference type="PIRSR" id="PIRSR602678-1"/>
    </source>
</evidence>
<dbReference type="GO" id="GO:0046872">
    <property type="term" value="F:metal ion binding"/>
    <property type="evidence" value="ECO:0007669"/>
    <property type="project" value="UniProtKB-KW"/>
</dbReference>
<dbReference type="Gene3D" id="3.40.1390.30">
    <property type="entry name" value="NIF3 (NGG1p interacting factor 3)-like"/>
    <property type="match status" value="2"/>
</dbReference>
<sequence length="355" mass="39354">MLSTRLFSTLRSVKVMELKEVVQKLNQFAPTSLAEKWDNVGLLIEPSSPLQVKKIMLTNDLTPPVMEEAVAKETNLIISYHPPIFTGMKCVTQKSWKERIVTTCLENRIGVFSPHTSYDCVQDGVNDWLIKAFDVVDVRPIQNAMELHSNMSNSISCCVPRTQCDQLQEELSGIPHITDRLPPLSAETDDLMITVGCSQNNVSKVVNVMNKYTAQFIEVKQMSKVPKAGYGRGRIGKLKNKLTVDEAIQKVKSYLELDSIRVAKSPDINTLETVAVCAGSGGSLLKDVLASLYLTGEMSHHDVLHAVYSGSNVILCDHSNSERGFLKHLKTRLESQLPGVDIFVSAVDKDPLEIV</sequence>
<protein>
    <recommendedName>
        <fullName evidence="2 3">NIF3-like protein 1</fullName>
    </recommendedName>
</protein>
<feature type="binding site" evidence="4">
    <location>
        <position position="322"/>
    </location>
    <ligand>
        <name>a divalent metal cation</name>
        <dbReference type="ChEBI" id="CHEBI:60240"/>
        <label>1</label>
    </ligand>
</feature>
<comment type="similarity">
    <text evidence="1 3">Belongs to the GTP cyclohydrolase I type 2/NIF3 family.</text>
</comment>
<dbReference type="Proteomes" id="UP000596742">
    <property type="component" value="Unassembled WGS sequence"/>
</dbReference>
<dbReference type="OrthoDB" id="3345469at2759"/>